<dbReference type="Proteomes" id="UP000648908">
    <property type="component" value="Unassembled WGS sequence"/>
</dbReference>
<name>A0A8K0V5S7_9RHOB</name>
<keyword evidence="1" id="KW-0472">Membrane</keyword>
<comment type="caution">
    <text evidence="2">The sequence shown here is derived from an EMBL/GenBank/DDBJ whole genome shotgun (WGS) entry which is preliminary data.</text>
</comment>
<proteinExistence type="predicted"/>
<dbReference type="EMBL" id="JAESVN010000001">
    <property type="protein sequence ID" value="MBL4915908.1"/>
    <property type="molecule type" value="Genomic_DNA"/>
</dbReference>
<keyword evidence="1" id="KW-0812">Transmembrane</keyword>
<evidence type="ECO:0000313" key="3">
    <source>
        <dbReference type="Proteomes" id="UP000648908"/>
    </source>
</evidence>
<keyword evidence="3" id="KW-1185">Reference proteome</keyword>
<feature type="transmembrane region" description="Helical" evidence="1">
    <location>
        <begin position="27"/>
        <end position="49"/>
    </location>
</feature>
<accession>A0A8K0V5S7</accession>
<dbReference type="RefSeq" id="WP_202686513.1">
    <property type="nucleotide sequence ID" value="NZ_JAESVN010000001.1"/>
</dbReference>
<evidence type="ECO:0000256" key="1">
    <source>
        <dbReference type="SAM" id="Phobius"/>
    </source>
</evidence>
<dbReference type="AlphaFoldDB" id="A0A8K0V5S7"/>
<protein>
    <submittedName>
        <fullName evidence="2">Uncharacterized protein</fullName>
    </submittedName>
</protein>
<organism evidence="2 3">
    <name type="scientific">Szabonella alba</name>
    <dbReference type="NCBI Taxonomy" id="2804194"/>
    <lineage>
        <taxon>Bacteria</taxon>
        <taxon>Pseudomonadati</taxon>
        <taxon>Pseudomonadota</taxon>
        <taxon>Alphaproteobacteria</taxon>
        <taxon>Rhodobacterales</taxon>
        <taxon>Paracoccaceae</taxon>
        <taxon>Szabonella</taxon>
    </lineage>
</organism>
<keyword evidence="1" id="KW-1133">Transmembrane helix</keyword>
<evidence type="ECO:0000313" key="2">
    <source>
        <dbReference type="EMBL" id="MBL4915908.1"/>
    </source>
</evidence>
<reference evidence="2" key="1">
    <citation type="submission" date="2021-01" db="EMBL/GenBank/DDBJ databases">
        <title>Tabrizicola alba sp. nov. a motile alkaliphilic bacterium isolated from a soda lake.</title>
        <authorList>
            <person name="Szuroczki S."/>
            <person name="Abbaszade G."/>
            <person name="Schumann P."/>
            <person name="Toth E."/>
        </authorList>
    </citation>
    <scope>NUCLEOTIDE SEQUENCE</scope>
    <source>
        <strain evidence="2">DMG-N-6</strain>
    </source>
</reference>
<gene>
    <name evidence="2" type="ORF">JL811_01630</name>
</gene>
<sequence>MAAAVILLGLLGGLASAIAALLFGAPLWVVLLVYPLTGLIAVALLVAFVTGARSTGGEEPGAMQAEA</sequence>